<comment type="caution">
    <text evidence="1">The sequence shown here is derived from an EMBL/GenBank/DDBJ whole genome shotgun (WGS) entry which is preliminary data.</text>
</comment>
<dbReference type="PANTHER" id="PTHR43000">
    <property type="entry name" value="DTDP-D-GLUCOSE 4,6-DEHYDRATASE-RELATED"/>
    <property type="match status" value="1"/>
</dbReference>
<accession>A0A139QRE1</accession>
<gene>
    <name evidence="1" type="ORF">SORDD24_00903</name>
</gene>
<proteinExistence type="predicted"/>
<reference evidence="1 2" key="1">
    <citation type="submission" date="2016-01" db="EMBL/GenBank/DDBJ databases">
        <title>Highly variable Streptococcus oralis are common among viridans streptococci isolated from primates.</title>
        <authorList>
            <person name="Denapaite D."/>
            <person name="Rieger M."/>
            <person name="Koendgen S."/>
            <person name="Brueckner R."/>
            <person name="Ochigava I."/>
            <person name="Kappeler P."/>
            <person name="Maetz-Rensing K."/>
            <person name="Leendertz F."/>
            <person name="Hakenbeck R."/>
        </authorList>
    </citation>
    <scope>NUCLEOTIDE SEQUENCE [LARGE SCALE GENOMIC DNA]</scope>
    <source>
        <strain evidence="1 2">DD24</strain>
    </source>
</reference>
<evidence type="ECO:0000313" key="2">
    <source>
        <dbReference type="Proteomes" id="UP000070353"/>
    </source>
</evidence>
<sequence>MVRECACTTYSSCVKTADAYDHVTDRADHDLRYAIDASKLRDELGWKLEFTNFEADLKETIKWYTDNQDWWKSEKEAVEANYAKTQQVIK</sequence>
<dbReference type="Proteomes" id="UP000070353">
    <property type="component" value="Unassembled WGS sequence"/>
</dbReference>
<keyword evidence="1" id="KW-0456">Lyase</keyword>
<organism evidence="1 2">
    <name type="scientific">Streptococcus oralis</name>
    <dbReference type="NCBI Taxonomy" id="1303"/>
    <lineage>
        <taxon>Bacteria</taxon>
        <taxon>Bacillati</taxon>
        <taxon>Bacillota</taxon>
        <taxon>Bacilli</taxon>
        <taxon>Lactobacillales</taxon>
        <taxon>Streptococcaceae</taxon>
        <taxon>Streptococcus</taxon>
    </lineage>
</organism>
<dbReference type="SUPFAM" id="SSF51735">
    <property type="entry name" value="NAD(P)-binding Rossmann-fold domains"/>
    <property type="match status" value="1"/>
</dbReference>
<dbReference type="InterPro" id="IPR036291">
    <property type="entry name" value="NAD(P)-bd_dom_sf"/>
</dbReference>
<dbReference type="Gene3D" id="3.40.50.720">
    <property type="entry name" value="NAD(P)-binding Rossmann-like Domain"/>
    <property type="match status" value="1"/>
</dbReference>
<dbReference type="Gene3D" id="3.90.25.10">
    <property type="entry name" value="UDP-galactose 4-epimerase, domain 1"/>
    <property type="match status" value="1"/>
</dbReference>
<dbReference type="GO" id="GO:0008460">
    <property type="term" value="F:dTDP-glucose 4,6-dehydratase activity"/>
    <property type="evidence" value="ECO:0007669"/>
    <property type="project" value="UniProtKB-EC"/>
</dbReference>
<dbReference type="PATRIC" id="fig|1303.84.peg.982"/>
<dbReference type="EC" id="4.2.1.46" evidence="1"/>
<protein>
    <submittedName>
        <fullName evidence="1">dTDP-glucose 4,6-dehydratase</fullName>
        <ecNumber evidence="1">4.2.1.46</ecNumber>
    </submittedName>
</protein>
<dbReference type="AlphaFoldDB" id="A0A139QRE1"/>
<evidence type="ECO:0000313" key="1">
    <source>
        <dbReference type="EMBL" id="KXU05098.1"/>
    </source>
</evidence>
<dbReference type="EMBL" id="LQZB01000088">
    <property type="protein sequence ID" value="KXU05098.1"/>
    <property type="molecule type" value="Genomic_DNA"/>
</dbReference>
<name>A0A139QRE1_STROR</name>